<sequence>MKTTSVKLRRKRKVGVEKFVKGKLDIWWTLFIFRLPLPSPHLIKRSEAETLKKDREEEPTILFYSVIDSSRFSFLCVPSNLRFSLFSFFAADSNCFRSERFV</sequence>
<proteinExistence type="predicted"/>
<dbReference type="EMBL" id="LR031879">
    <property type="protein sequence ID" value="VDD55365.1"/>
    <property type="molecule type" value="Genomic_DNA"/>
</dbReference>
<dbReference type="AlphaFoldDB" id="A0A3P6GDX7"/>
<accession>A0A3P6GDX7</accession>
<reference evidence="1" key="1">
    <citation type="submission" date="2018-11" db="EMBL/GenBank/DDBJ databases">
        <authorList>
            <consortium name="Genoscope - CEA"/>
            <person name="William W."/>
        </authorList>
    </citation>
    <scope>NUCLEOTIDE SEQUENCE</scope>
</reference>
<protein>
    <submittedName>
        <fullName evidence="1">Uncharacterized protein</fullName>
    </submittedName>
</protein>
<gene>
    <name evidence="1" type="ORF">BOLC8T48594H</name>
</gene>
<name>A0A3P6GDX7_BRAOL</name>
<organism evidence="1">
    <name type="scientific">Brassica oleracea</name>
    <name type="common">Wild cabbage</name>
    <dbReference type="NCBI Taxonomy" id="3712"/>
    <lineage>
        <taxon>Eukaryota</taxon>
        <taxon>Viridiplantae</taxon>
        <taxon>Streptophyta</taxon>
        <taxon>Embryophyta</taxon>
        <taxon>Tracheophyta</taxon>
        <taxon>Spermatophyta</taxon>
        <taxon>Magnoliopsida</taxon>
        <taxon>eudicotyledons</taxon>
        <taxon>Gunneridae</taxon>
        <taxon>Pentapetalae</taxon>
        <taxon>rosids</taxon>
        <taxon>malvids</taxon>
        <taxon>Brassicales</taxon>
        <taxon>Brassicaceae</taxon>
        <taxon>Brassiceae</taxon>
        <taxon>Brassica</taxon>
    </lineage>
</organism>
<evidence type="ECO:0000313" key="1">
    <source>
        <dbReference type="EMBL" id="VDD55365.1"/>
    </source>
</evidence>